<evidence type="ECO:0000313" key="1">
    <source>
        <dbReference type="EMBL" id="ORL64990.1"/>
    </source>
</evidence>
<protein>
    <submittedName>
        <fullName evidence="1">Uncharacterized protein</fullName>
    </submittedName>
</protein>
<dbReference type="AlphaFoldDB" id="A0A1X0ZZL6"/>
<reference evidence="1 2" key="1">
    <citation type="submission" date="2017-04" db="EMBL/GenBank/DDBJ databases">
        <title>Presence of VIM-2 positive Pseudomonas species in chickens and their surrounding environment.</title>
        <authorList>
            <person name="Zhang R."/>
        </authorList>
    </citation>
    <scope>NUCLEOTIDE SEQUENCE [LARGE SCALE GENOMIC DNA]</scope>
    <source>
        <strain evidence="1 2">DZ-C18</strain>
    </source>
</reference>
<comment type="caution">
    <text evidence="1">The sequence shown here is derived from an EMBL/GenBank/DDBJ whole genome shotgun (WGS) entry which is preliminary data.</text>
</comment>
<gene>
    <name evidence="1" type="ORF">B7H17_09675</name>
</gene>
<evidence type="ECO:0000313" key="2">
    <source>
        <dbReference type="Proteomes" id="UP000193675"/>
    </source>
</evidence>
<dbReference type="Proteomes" id="UP000193675">
    <property type="component" value="Unassembled WGS sequence"/>
</dbReference>
<accession>A0A1X0ZZL6</accession>
<name>A0A1X0ZZL6_PSEPU</name>
<dbReference type="EMBL" id="NBWC01000012">
    <property type="protein sequence ID" value="ORL64990.1"/>
    <property type="molecule type" value="Genomic_DNA"/>
</dbReference>
<sequence>MQCLQEDLQRTATQLEEVCRGLAGHVRYLHHTMHGNDAKVMDGHTRGLLTSAWNLREIAKSITP</sequence>
<organism evidence="1 2">
    <name type="scientific">Pseudomonas putida</name>
    <name type="common">Arthrobacter siderocapsulatus</name>
    <dbReference type="NCBI Taxonomy" id="303"/>
    <lineage>
        <taxon>Bacteria</taxon>
        <taxon>Pseudomonadati</taxon>
        <taxon>Pseudomonadota</taxon>
        <taxon>Gammaproteobacteria</taxon>
        <taxon>Pseudomonadales</taxon>
        <taxon>Pseudomonadaceae</taxon>
        <taxon>Pseudomonas</taxon>
    </lineage>
</organism>
<proteinExistence type="predicted"/>